<evidence type="ECO:0000256" key="1">
    <source>
        <dbReference type="SAM" id="MobiDB-lite"/>
    </source>
</evidence>
<dbReference type="KEGG" id="nte:NEUTE1DRAFT53103"/>
<keyword evidence="3" id="KW-1185">Reference proteome</keyword>
<dbReference type="RefSeq" id="XP_009855915.1">
    <property type="nucleotide sequence ID" value="XM_009857613.1"/>
</dbReference>
<dbReference type="OrthoDB" id="10287946at2759"/>
<dbReference type="HOGENOM" id="CLU_855535_0_0_1"/>
<feature type="compositionally biased region" description="Polar residues" evidence="1">
    <location>
        <begin position="1"/>
        <end position="13"/>
    </location>
</feature>
<proteinExistence type="predicted"/>
<feature type="region of interest" description="Disordered" evidence="1">
    <location>
        <begin position="50"/>
        <end position="127"/>
    </location>
</feature>
<feature type="compositionally biased region" description="Basic and acidic residues" evidence="1">
    <location>
        <begin position="170"/>
        <end position="179"/>
    </location>
</feature>
<organism evidence="2 3">
    <name type="scientific">Neurospora tetrasperma (strain FGSC 2508 / ATCC MYA-4615 / P0657)</name>
    <dbReference type="NCBI Taxonomy" id="510951"/>
    <lineage>
        <taxon>Eukaryota</taxon>
        <taxon>Fungi</taxon>
        <taxon>Dikarya</taxon>
        <taxon>Ascomycota</taxon>
        <taxon>Pezizomycotina</taxon>
        <taxon>Sordariomycetes</taxon>
        <taxon>Sordariomycetidae</taxon>
        <taxon>Sordariales</taxon>
        <taxon>Sordariaceae</taxon>
        <taxon>Neurospora</taxon>
    </lineage>
</organism>
<feature type="compositionally biased region" description="Basic residues" evidence="1">
    <location>
        <begin position="230"/>
        <end position="244"/>
    </location>
</feature>
<dbReference type="EMBL" id="GL891382">
    <property type="protein sequence ID" value="EGO52275.1"/>
    <property type="molecule type" value="Genomic_DNA"/>
</dbReference>
<sequence length="325" mass="36266">MAPSYNSKTNPNGYKSMGRRPTNFKKNLFVSPEEQAAVDEFHAFYAKLDMEEKNNRKSPYQPADHDTPRAKMENPLPPGAKGLASSRWAKKEDDIKPLPTPQAASHHMEEDKKPLLLNNTKGPAHSRFAKKKGYNSISPEEQAAVDDFHAFYAKLDLEEKNNKKSPYQPADHDTPKAKMENPLPPGAKGLASSRWAKKEEEDPKPQFPEATKDPKPQFPEATKGLANSRFPKKPSGKRNGKVTYTKKWKFTPEEDAAVKAFFAESSEDEEQKGNGESVYRPADHDTPKAKMENPLPPGAKGLGSSRWARKEDTFFPPSTTSNSSA</sequence>
<name>F8N191_NEUT8</name>
<feature type="compositionally biased region" description="Basic and acidic residues" evidence="1">
    <location>
        <begin position="281"/>
        <end position="291"/>
    </location>
</feature>
<dbReference type="GeneID" id="20828384"/>
<feature type="compositionally biased region" description="Low complexity" evidence="1">
    <location>
        <begin position="314"/>
        <end position="325"/>
    </location>
</feature>
<protein>
    <submittedName>
        <fullName evidence="2">Uncharacterized protein</fullName>
    </submittedName>
</protein>
<dbReference type="VEuPathDB" id="FungiDB:NEUTE1DRAFT_53103"/>
<reference evidence="3" key="1">
    <citation type="journal article" date="2011" name="Genetics">
        <title>Massive changes in genome architecture accompany the transition to self-fertility in the filamentous fungus Neurospora tetrasperma.</title>
        <authorList>
            <person name="Ellison C.E."/>
            <person name="Stajich J.E."/>
            <person name="Jacobson D.J."/>
            <person name="Natvig D.O."/>
            <person name="Lapidus A."/>
            <person name="Foster B."/>
            <person name="Aerts A."/>
            <person name="Riley R."/>
            <person name="Lindquist E.A."/>
            <person name="Grigoriev I.V."/>
            <person name="Taylor J.W."/>
        </authorList>
    </citation>
    <scope>NUCLEOTIDE SEQUENCE [LARGE SCALE GENOMIC DNA]</scope>
    <source>
        <strain evidence="3">FGSC 2508 / P0657</strain>
    </source>
</reference>
<feature type="region of interest" description="Disordered" evidence="1">
    <location>
        <begin position="1"/>
        <end position="27"/>
    </location>
</feature>
<evidence type="ECO:0000313" key="3">
    <source>
        <dbReference type="Proteomes" id="UP000008065"/>
    </source>
</evidence>
<feature type="region of interest" description="Disordered" evidence="1">
    <location>
        <begin position="261"/>
        <end position="325"/>
    </location>
</feature>
<feature type="compositionally biased region" description="Basic and acidic residues" evidence="1">
    <location>
        <begin position="63"/>
        <end position="72"/>
    </location>
</feature>
<feature type="compositionally biased region" description="Basic and acidic residues" evidence="1">
    <location>
        <begin position="196"/>
        <end position="215"/>
    </location>
</feature>
<evidence type="ECO:0000313" key="2">
    <source>
        <dbReference type="EMBL" id="EGO52275.1"/>
    </source>
</evidence>
<gene>
    <name evidence="2" type="ORF">NEUTE1DRAFT_53103</name>
</gene>
<dbReference type="Proteomes" id="UP000008065">
    <property type="component" value="Unassembled WGS sequence"/>
</dbReference>
<dbReference type="AlphaFoldDB" id="F8N191"/>
<accession>F8N191</accession>
<feature type="region of interest" description="Disordered" evidence="1">
    <location>
        <begin position="157"/>
        <end position="244"/>
    </location>
</feature>